<dbReference type="AlphaFoldDB" id="A0A2G1MCG2"/>
<dbReference type="EMBL" id="NQWH01000038">
    <property type="protein sequence ID" value="PHP26429.1"/>
    <property type="molecule type" value="Genomic_DNA"/>
</dbReference>
<dbReference type="GO" id="GO:0004673">
    <property type="term" value="F:protein histidine kinase activity"/>
    <property type="evidence" value="ECO:0007669"/>
    <property type="project" value="UniProtKB-EC"/>
</dbReference>
<dbReference type="Pfam" id="PF13426">
    <property type="entry name" value="PAS_9"/>
    <property type="match status" value="1"/>
</dbReference>
<evidence type="ECO:0000256" key="3">
    <source>
        <dbReference type="ARBA" id="ARBA00022553"/>
    </source>
</evidence>
<dbReference type="InterPro" id="IPR000014">
    <property type="entry name" value="PAS"/>
</dbReference>
<dbReference type="Proteomes" id="UP000221860">
    <property type="component" value="Unassembled WGS sequence"/>
</dbReference>
<dbReference type="SMART" id="SM00911">
    <property type="entry name" value="HWE_HK"/>
    <property type="match status" value="1"/>
</dbReference>
<sequence>MCWGRSLENGLNPKGVSLSGAEGPTIDTSTLADAQEEIARLRRELAVERAARSSNGETSLPLNAEDTSNRTALLEAMLETVPVGVVLADANGQIVHGNSWVERTLRHPVRHSADTESYGEWVSFHADGRQVESHEYPLARVIKDGEDHAELDVHYQRGDGSLFWMRVICEPVRNANGETIGATVALVDIEDEMRLLEEKEILLGEVNHRVKNSLQLVGAILSLQARSAQDEAATLLQAASARVQAISSVHAALYHDDDVRTVEFGSYLHRFCDRLADALGASARGIALKVDAEPLVLSADKAVPLSLIVNELVTNAFKYAFADDLIGSEGDDHDTSIIVRLASNSDGTFFVEVSDNGVGAGTKSASESFSHDQNMGSSERTGLGTTLTKTLARQLDATITKKQADGWIVRLEFEP</sequence>
<keyword evidence="10" id="KW-0067">ATP-binding</keyword>
<evidence type="ECO:0000259" key="13">
    <source>
        <dbReference type="PROSITE" id="PS50109"/>
    </source>
</evidence>
<dbReference type="GO" id="GO:0005524">
    <property type="term" value="F:ATP binding"/>
    <property type="evidence" value="ECO:0007669"/>
    <property type="project" value="UniProtKB-KW"/>
</dbReference>
<dbReference type="InterPro" id="IPR036890">
    <property type="entry name" value="HATPase_C_sf"/>
</dbReference>
<keyword evidence="11" id="KW-0843">Virulence</keyword>
<evidence type="ECO:0000256" key="9">
    <source>
        <dbReference type="ARBA" id="ARBA00022777"/>
    </source>
</evidence>
<reference evidence="15 16" key="1">
    <citation type="submission" date="2017-08" db="EMBL/GenBank/DDBJ databases">
        <title>Draft Genome Sequence of Loktanella cinnabarina Strain XM1, Isolated from Coastal Surface Water.</title>
        <authorList>
            <person name="Ma R."/>
            <person name="Wang J."/>
            <person name="Wang Q."/>
            <person name="Ma Z."/>
            <person name="Li J."/>
            <person name="Chen L."/>
        </authorList>
    </citation>
    <scope>NUCLEOTIDE SEQUENCE [LARGE SCALE GENOMIC DNA]</scope>
    <source>
        <strain evidence="15 16">XM1</strain>
    </source>
</reference>
<evidence type="ECO:0000256" key="4">
    <source>
        <dbReference type="ARBA" id="ARBA00022630"/>
    </source>
</evidence>
<dbReference type="PANTHER" id="PTHR41523:SF8">
    <property type="entry name" value="ETHYLENE RESPONSE SENSOR PROTEIN"/>
    <property type="match status" value="1"/>
</dbReference>
<name>A0A2G1MCG2_9RHOB</name>
<dbReference type="Gene3D" id="3.30.565.10">
    <property type="entry name" value="Histidine kinase-like ATPase, C-terminal domain"/>
    <property type="match status" value="1"/>
</dbReference>
<evidence type="ECO:0000259" key="14">
    <source>
        <dbReference type="PROSITE" id="PS50113"/>
    </source>
</evidence>
<dbReference type="InterPro" id="IPR000700">
    <property type="entry name" value="PAS-assoc_C"/>
</dbReference>
<organism evidence="15 16">
    <name type="scientific">Limimaricola cinnabarinus</name>
    <dbReference type="NCBI Taxonomy" id="1125964"/>
    <lineage>
        <taxon>Bacteria</taxon>
        <taxon>Pseudomonadati</taxon>
        <taxon>Pseudomonadota</taxon>
        <taxon>Alphaproteobacteria</taxon>
        <taxon>Rhodobacterales</taxon>
        <taxon>Paracoccaceae</taxon>
        <taxon>Limimaricola</taxon>
    </lineage>
</organism>
<evidence type="ECO:0000313" key="15">
    <source>
        <dbReference type="EMBL" id="PHP26429.1"/>
    </source>
</evidence>
<dbReference type="Pfam" id="PF07568">
    <property type="entry name" value="HisKA_2"/>
    <property type="match status" value="1"/>
</dbReference>
<keyword evidence="9" id="KW-0418">Kinase</keyword>
<feature type="domain" description="Histidine kinase" evidence="13">
    <location>
        <begin position="205"/>
        <end position="415"/>
    </location>
</feature>
<gene>
    <name evidence="15" type="ORF">CJ301_16565</name>
</gene>
<dbReference type="InterPro" id="IPR005467">
    <property type="entry name" value="His_kinase_dom"/>
</dbReference>
<evidence type="ECO:0000313" key="16">
    <source>
        <dbReference type="Proteomes" id="UP000221860"/>
    </source>
</evidence>
<dbReference type="InterPro" id="IPR011495">
    <property type="entry name" value="Sig_transdc_His_kin_sub2_dim/P"/>
</dbReference>
<protein>
    <recommendedName>
        <fullName evidence="2">histidine kinase</fullName>
        <ecNumber evidence="2">2.7.13.3</ecNumber>
    </recommendedName>
</protein>
<evidence type="ECO:0000256" key="1">
    <source>
        <dbReference type="ARBA" id="ARBA00000085"/>
    </source>
</evidence>
<keyword evidence="4" id="KW-0285">Flavoprotein</keyword>
<keyword evidence="8" id="KW-0547">Nucleotide-binding</keyword>
<evidence type="ECO:0000256" key="2">
    <source>
        <dbReference type="ARBA" id="ARBA00012438"/>
    </source>
</evidence>
<dbReference type="SUPFAM" id="SSF55874">
    <property type="entry name" value="ATPase domain of HSP90 chaperone/DNA topoisomerase II/histidine kinase"/>
    <property type="match status" value="1"/>
</dbReference>
<dbReference type="InterPro" id="IPR003594">
    <property type="entry name" value="HATPase_dom"/>
</dbReference>
<feature type="compositionally biased region" description="Polar residues" evidence="12">
    <location>
        <begin position="363"/>
        <end position="380"/>
    </location>
</feature>
<dbReference type="SUPFAM" id="SSF55785">
    <property type="entry name" value="PYP-like sensor domain (PAS domain)"/>
    <property type="match status" value="1"/>
</dbReference>
<evidence type="ECO:0000256" key="11">
    <source>
        <dbReference type="ARBA" id="ARBA00023026"/>
    </source>
</evidence>
<dbReference type="InterPro" id="IPR035965">
    <property type="entry name" value="PAS-like_dom_sf"/>
</dbReference>
<evidence type="ECO:0000256" key="7">
    <source>
        <dbReference type="ARBA" id="ARBA00022737"/>
    </source>
</evidence>
<keyword evidence="3" id="KW-0597">Phosphoprotein</keyword>
<dbReference type="Gene3D" id="3.30.450.20">
    <property type="entry name" value="PAS domain"/>
    <property type="match status" value="1"/>
</dbReference>
<evidence type="ECO:0000256" key="8">
    <source>
        <dbReference type="ARBA" id="ARBA00022741"/>
    </source>
</evidence>
<keyword evidence="7" id="KW-0677">Repeat</keyword>
<dbReference type="InterPro" id="IPR011102">
    <property type="entry name" value="Sig_transdc_His_kinase_HWE"/>
</dbReference>
<feature type="region of interest" description="Disordered" evidence="12">
    <location>
        <begin position="362"/>
        <end position="383"/>
    </location>
</feature>
<evidence type="ECO:0000256" key="5">
    <source>
        <dbReference type="ARBA" id="ARBA00022643"/>
    </source>
</evidence>
<evidence type="ECO:0000256" key="10">
    <source>
        <dbReference type="ARBA" id="ARBA00022840"/>
    </source>
</evidence>
<feature type="domain" description="PAC" evidence="14">
    <location>
        <begin position="149"/>
        <end position="201"/>
    </location>
</feature>
<keyword evidence="5" id="KW-0288">FMN</keyword>
<keyword evidence="16" id="KW-1185">Reference proteome</keyword>
<comment type="caution">
    <text evidence="15">The sequence shown here is derived from an EMBL/GenBank/DDBJ whole genome shotgun (WGS) entry which is preliminary data.</text>
</comment>
<evidence type="ECO:0000256" key="12">
    <source>
        <dbReference type="SAM" id="MobiDB-lite"/>
    </source>
</evidence>
<proteinExistence type="predicted"/>
<dbReference type="Pfam" id="PF02518">
    <property type="entry name" value="HATPase_c"/>
    <property type="match status" value="1"/>
</dbReference>
<accession>A0A2G1MCG2</accession>
<comment type="catalytic activity">
    <reaction evidence="1">
        <text>ATP + protein L-histidine = ADP + protein N-phospho-L-histidine.</text>
        <dbReference type="EC" id="2.7.13.3"/>
    </reaction>
</comment>
<evidence type="ECO:0000256" key="6">
    <source>
        <dbReference type="ARBA" id="ARBA00022679"/>
    </source>
</evidence>
<dbReference type="OrthoDB" id="9816309at2"/>
<dbReference type="PROSITE" id="PS50109">
    <property type="entry name" value="HIS_KIN"/>
    <property type="match status" value="1"/>
</dbReference>
<keyword evidence="6" id="KW-0808">Transferase</keyword>
<dbReference type="PANTHER" id="PTHR41523">
    <property type="entry name" value="TWO-COMPONENT SYSTEM SENSOR PROTEIN"/>
    <property type="match status" value="1"/>
</dbReference>
<dbReference type="PROSITE" id="PS50113">
    <property type="entry name" value="PAC"/>
    <property type="match status" value="1"/>
</dbReference>
<dbReference type="EC" id="2.7.13.3" evidence="2"/>